<protein>
    <submittedName>
        <fullName evidence="3">FAD-dependent monooxygenase</fullName>
    </submittedName>
</protein>
<dbReference type="InterPro" id="IPR036188">
    <property type="entry name" value="FAD/NAD-bd_sf"/>
</dbReference>
<feature type="domain" description="FAD-dependent protein C-terminal" evidence="2">
    <location>
        <begin position="283"/>
        <end position="488"/>
    </location>
</feature>
<dbReference type="InterPro" id="IPR049516">
    <property type="entry name" value="FAD-depend_C"/>
</dbReference>
<dbReference type="InterPro" id="IPR002938">
    <property type="entry name" value="FAD-bd"/>
</dbReference>
<dbReference type="GO" id="GO:0071949">
    <property type="term" value="F:FAD binding"/>
    <property type="evidence" value="ECO:0007669"/>
    <property type="project" value="InterPro"/>
</dbReference>
<gene>
    <name evidence="3" type="ORF">H9714_06610</name>
</gene>
<reference evidence="3" key="2">
    <citation type="submission" date="2021-04" db="EMBL/GenBank/DDBJ databases">
        <authorList>
            <person name="Gilroy R."/>
        </authorList>
    </citation>
    <scope>NUCLEOTIDE SEQUENCE</scope>
    <source>
        <strain evidence="3">CHK189-11263</strain>
    </source>
</reference>
<dbReference type="Pfam" id="PF01494">
    <property type="entry name" value="FAD_binding_3"/>
    <property type="match status" value="1"/>
</dbReference>
<sequence>MIQISNLSLPVGGGEEQLRRRAARALGLRPEDIKELRLIRQSIDARKKQDVRLVCTVQAAVDREDRVLARCKSGQVSKVERRPYRFPPVLRRSALPPVVVGMGPAGLFAALYLARAGVPCIVLERGRPVEERAEDVEHFWRTGQLSRTSNVQFGEGGAGTFSDGKLTTGTHDSRIGTVLDTLVEFGAPADVAWSHKPHIGTDVLRRVVKNIRLELLRLGCDVRFESQLTAIHAEGGRVCALTVTTETGPYELPCDALILAPGHSARDTLAMLHAMGLPMERKQFAIGVRIEHRQSDISAAQFGDYWKDLPPADYKLSCHLPSGRSAFTFCVCPGGEVVAAASDYGQVVTNGMSCRARDGGNINGGFLVGVGPEDFPGDGPLAGVRFQEEWERAAWDLGTGGAPPVFRPDRPVFYAPAQTVGDFLAGRPSRGPGLVKPTYRPGVTWTDLARCLPGYVADTLREALPIFDRKVKGFASPEAVLTGVETRSSSPVRILRGEDFQSTGLPGLYPCGEGAGYAGGIMSAAVDGVRIAEAVARAR</sequence>
<organism evidence="3 4">
    <name type="scientific">Candidatus Flavonifractor intestinipullorum</name>
    <dbReference type="NCBI Taxonomy" id="2838587"/>
    <lineage>
        <taxon>Bacteria</taxon>
        <taxon>Bacillati</taxon>
        <taxon>Bacillota</taxon>
        <taxon>Clostridia</taxon>
        <taxon>Eubacteriales</taxon>
        <taxon>Oscillospiraceae</taxon>
        <taxon>Flavonifractor</taxon>
    </lineage>
</organism>
<dbReference type="InterPro" id="IPR028348">
    <property type="entry name" value="FAD-binding_protein"/>
</dbReference>
<keyword evidence="3" id="KW-0560">Oxidoreductase</keyword>
<dbReference type="PANTHER" id="PTHR42842">
    <property type="entry name" value="FAD/NAD(P)-BINDING OXIDOREDUCTASE"/>
    <property type="match status" value="1"/>
</dbReference>
<dbReference type="Gene3D" id="3.30.70.2700">
    <property type="match status" value="1"/>
</dbReference>
<dbReference type="EMBL" id="DWYC01000056">
    <property type="protein sequence ID" value="HJB57206.1"/>
    <property type="molecule type" value="Genomic_DNA"/>
</dbReference>
<dbReference type="Gene3D" id="3.50.50.60">
    <property type="entry name" value="FAD/NAD(P)-binding domain"/>
    <property type="match status" value="2"/>
</dbReference>
<reference evidence="3" key="1">
    <citation type="journal article" date="2021" name="PeerJ">
        <title>Extensive microbial diversity within the chicken gut microbiome revealed by metagenomics and culture.</title>
        <authorList>
            <person name="Gilroy R."/>
            <person name="Ravi A."/>
            <person name="Getino M."/>
            <person name="Pursley I."/>
            <person name="Horton D.L."/>
            <person name="Alikhan N.F."/>
            <person name="Baker D."/>
            <person name="Gharbi K."/>
            <person name="Hall N."/>
            <person name="Watson M."/>
            <person name="Adriaenssens E.M."/>
            <person name="Foster-Nyarko E."/>
            <person name="Jarju S."/>
            <person name="Secka A."/>
            <person name="Antonio M."/>
            <person name="Oren A."/>
            <person name="Chaudhuri R.R."/>
            <person name="La Ragione R."/>
            <person name="Hildebrand F."/>
            <person name="Pallen M.J."/>
        </authorList>
    </citation>
    <scope>NUCLEOTIDE SEQUENCE</scope>
    <source>
        <strain evidence="3">CHK189-11263</strain>
    </source>
</reference>
<name>A0A9D2MC00_9FIRM</name>
<proteinExistence type="predicted"/>
<evidence type="ECO:0000313" key="3">
    <source>
        <dbReference type="EMBL" id="HJB57206.1"/>
    </source>
</evidence>
<comment type="caution">
    <text evidence="3">The sequence shown here is derived from an EMBL/GenBank/DDBJ whole genome shotgun (WGS) entry which is preliminary data.</text>
</comment>
<evidence type="ECO:0000313" key="4">
    <source>
        <dbReference type="Proteomes" id="UP000824208"/>
    </source>
</evidence>
<dbReference type="PRINTS" id="PR00368">
    <property type="entry name" value="FADPNR"/>
</dbReference>
<dbReference type="Pfam" id="PF21688">
    <property type="entry name" value="FAD-depend_C"/>
    <property type="match status" value="1"/>
</dbReference>
<dbReference type="SUPFAM" id="SSF51905">
    <property type="entry name" value="FAD/NAD(P)-binding domain"/>
    <property type="match status" value="1"/>
</dbReference>
<accession>A0A9D2MC00</accession>
<dbReference type="AlphaFoldDB" id="A0A9D2MC00"/>
<dbReference type="Proteomes" id="UP000824208">
    <property type="component" value="Unassembled WGS sequence"/>
</dbReference>
<dbReference type="PIRSF" id="PIRSF038984">
    <property type="entry name" value="FAD_binding_protein"/>
    <property type="match status" value="1"/>
</dbReference>
<evidence type="ECO:0000259" key="2">
    <source>
        <dbReference type="Pfam" id="PF21688"/>
    </source>
</evidence>
<dbReference type="PANTHER" id="PTHR42842:SF3">
    <property type="entry name" value="FAD_NAD(P)-BINDING OXIDOREDUCTASE FAMILY PROTEIN"/>
    <property type="match status" value="1"/>
</dbReference>
<evidence type="ECO:0000259" key="1">
    <source>
        <dbReference type="Pfam" id="PF01494"/>
    </source>
</evidence>
<feature type="domain" description="FAD-binding" evidence="1">
    <location>
        <begin position="98"/>
        <end position="262"/>
    </location>
</feature>
<dbReference type="GO" id="GO:0004497">
    <property type="term" value="F:monooxygenase activity"/>
    <property type="evidence" value="ECO:0007669"/>
    <property type="project" value="UniProtKB-KW"/>
</dbReference>
<keyword evidence="3" id="KW-0503">Monooxygenase</keyword>